<comment type="caution">
    <text evidence="2">The sequence shown here is derived from an EMBL/GenBank/DDBJ whole genome shotgun (WGS) entry which is preliminary data.</text>
</comment>
<accession>A0A1A7BH53</accession>
<dbReference type="STRING" id="1300349.I603_2147"/>
<keyword evidence="3" id="KW-1185">Reference proteome</keyword>
<dbReference type="Proteomes" id="UP000092484">
    <property type="component" value="Unassembled WGS sequence"/>
</dbReference>
<keyword evidence="1" id="KW-0472">Membrane</keyword>
<keyword evidence="1" id="KW-0812">Transmembrane</keyword>
<keyword evidence="1" id="KW-1133">Transmembrane helix</keyword>
<reference evidence="2 3" key="1">
    <citation type="submission" date="2016-06" db="EMBL/GenBank/DDBJ databases">
        <title>Genome sequence of Porphyrobacter dokdonensis DSW-74.</title>
        <authorList>
            <person name="Kim J.F."/>
            <person name="Song J.Y."/>
        </authorList>
    </citation>
    <scope>NUCLEOTIDE SEQUENCE [LARGE SCALE GENOMIC DNA]</scope>
    <source>
        <strain evidence="2 3">DSW-74</strain>
    </source>
</reference>
<evidence type="ECO:0000313" key="3">
    <source>
        <dbReference type="Proteomes" id="UP000092484"/>
    </source>
</evidence>
<gene>
    <name evidence="2" type="ORF">I603_2147</name>
</gene>
<protein>
    <submittedName>
        <fullName evidence="2">Uncharacterized protein</fullName>
    </submittedName>
</protein>
<proteinExistence type="predicted"/>
<evidence type="ECO:0000256" key="1">
    <source>
        <dbReference type="SAM" id="Phobius"/>
    </source>
</evidence>
<sequence>MGALAYLAGMANVFGWIGFLGAIPLAFLIGFALNVIVGRHMQLVALPGPILANLWFMA</sequence>
<feature type="transmembrane region" description="Helical" evidence="1">
    <location>
        <begin position="13"/>
        <end position="37"/>
    </location>
</feature>
<evidence type="ECO:0000313" key="2">
    <source>
        <dbReference type="EMBL" id="OBV10545.1"/>
    </source>
</evidence>
<dbReference type="AlphaFoldDB" id="A0A1A7BH53"/>
<organism evidence="2 3">
    <name type="scientific">Erythrobacter dokdonensis DSW-74</name>
    <dbReference type="NCBI Taxonomy" id="1300349"/>
    <lineage>
        <taxon>Bacteria</taxon>
        <taxon>Pseudomonadati</taxon>
        <taxon>Pseudomonadota</taxon>
        <taxon>Alphaproteobacteria</taxon>
        <taxon>Sphingomonadales</taxon>
        <taxon>Erythrobacteraceae</taxon>
        <taxon>Erythrobacter/Porphyrobacter group</taxon>
        <taxon>Erythrobacter</taxon>
    </lineage>
</organism>
<name>A0A1A7BH53_9SPHN</name>
<dbReference type="EMBL" id="LZYB01000005">
    <property type="protein sequence ID" value="OBV10545.1"/>
    <property type="molecule type" value="Genomic_DNA"/>
</dbReference>